<dbReference type="PANTHER" id="PTHR35564">
    <property type="match status" value="1"/>
</dbReference>
<dbReference type="OrthoDB" id="1523296at2"/>
<dbReference type="InterPro" id="IPR010732">
    <property type="entry name" value="T6SS_TssG-like"/>
</dbReference>
<organism evidence="1 2">
    <name type="scientific">Luteibacter rhizovicinus</name>
    <dbReference type="NCBI Taxonomy" id="242606"/>
    <lineage>
        <taxon>Bacteria</taxon>
        <taxon>Pseudomonadati</taxon>
        <taxon>Pseudomonadota</taxon>
        <taxon>Gammaproteobacteria</taxon>
        <taxon>Lysobacterales</taxon>
        <taxon>Rhodanobacteraceae</taxon>
        <taxon>Luteibacter</taxon>
    </lineage>
</organism>
<keyword evidence="2" id="KW-1185">Reference proteome</keyword>
<evidence type="ECO:0000313" key="2">
    <source>
        <dbReference type="Proteomes" id="UP000295645"/>
    </source>
</evidence>
<proteinExistence type="predicted"/>
<dbReference type="AlphaFoldDB" id="A0A4R3YXE7"/>
<dbReference type="Proteomes" id="UP000295645">
    <property type="component" value="Unassembled WGS sequence"/>
</dbReference>
<name>A0A4R3YXE7_9GAMM</name>
<protein>
    <submittedName>
        <fullName evidence="1">Type VI secretion system protein ImpH</fullName>
    </submittedName>
</protein>
<comment type="caution">
    <text evidence="1">The sequence shown here is derived from an EMBL/GenBank/DDBJ whole genome shotgun (WGS) entry which is preliminary data.</text>
</comment>
<dbReference type="PANTHER" id="PTHR35564:SF4">
    <property type="entry name" value="CYTOPLASMIC PROTEIN"/>
    <property type="match status" value="1"/>
</dbReference>
<dbReference type="EMBL" id="SMCS01000001">
    <property type="protein sequence ID" value="TCV97300.1"/>
    <property type="molecule type" value="Genomic_DNA"/>
</dbReference>
<dbReference type="NCBIfam" id="TIGR03347">
    <property type="entry name" value="VI_chp_1"/>
    <property type="match status" value="1"/>
</dbReference>
<gene>
    <name evidence="1" type="ORF">EC912_101300</name>
</gene>
<reference evidence="1 2" key="1">
    <citation type="submission" date="2019-03" db="EMBL/GenBank/DDBJ databases">
        <title>Above-ground endophytic microbial communities from plants in different locations in the United States.</title>
        <authorList>
            <person name="Frank C."/>
        </authorList>
    </citation>
    <scope>NUCLEOTIDE SEQUENCE [LARGE SCALE GENOMIC DNA]</scope>
    <source>
        <strain evidence="1 2">LP_13_YM</strain>
    </source>
</reference>
<dbReference type="RefSeq" id="WP_132141379.1">
    <property type="nucleotide sequence ID" value="NZ_SMCS01000001.1"/>
</dbReference>
<dbReference type="Pfam" id="PF06996">
    <property type="entry name" value="T6SS_TssG"/>
    <property type="match status" value="1"/>
</dbReference>
<accession>A0A4R3YXE7</accession>
<sequence length="376" mass="41539">MRPVVKPTMAGVLDALERTPWRYDFFAALRWLEAAHPSAPSIGTSRRLDDDPVRFTQAVSVAFEANAIRGLRRRAHAAPRLEVVFFGLTGANGPMPLHLSEEVLLRGIAHDDAMAAFLDIFHHRLLSLLYRAWSEVRPYPGARGRVSRDRFAGYVAALAGDPSNVARADPLQCCDQRRSGDDLERRLRDRLQVDASIEPLSGCWTLLATGDRVFAGGSRPASLGVTSILGRRGWNTQHGFRVRLGPMAWSAYRDLLPGGDDGRMLFRTVNRYVDGGMQWQAVLLIDDASCPRIRLGDPVPLGRASWLWSRREGSRRGVFVVDSVRHAAAMRGTDAANDAAVESIDEEPVGLSPYRSSSFVTYAGKSWLPKSSPVPR</sequence>
<evidence type="ECO:0000313" key="1">
    <source>
        <dbReference type="EMBL" id="TCV97300.1"/>
    </source>
</evidence>